<evidence type="ECO:0008006" key="6">
    <source>
        <dbReference type="Google" id="ProtNLM"/>
    </source>
</evidence>
<keyword evidence="2" id="KW-1133">Transmembrane helix</keyword>
<dbReference type="Pfam" id="PF12420">
    <property type="entry name" value="DUF3671"/>
    <property type="match status" value="1"/>
</dbReference>
<proteinExistence type="predicted"/>
<feature type="compositionally biased region" description="Basic and acidic residues" evidence="1">
    <location>
        <begin position="98"/>
        <end position="107"/>
    </location>
</feature>
<evidence type="ECO:0000256" key="1">
    <source>
        <dbReference type="SAM" id="MobiDB-lite"/>
    </source>
</evidence>
<evidence type="ECO:0000313" key="5">
    <source>
        <dbReference type="Proteomes" id="UP000078597"/>
    </source>
</evidence>
<evidence type="ECO:0000256" key="3">
    <source>
        <dbReference type="SAM" id="SignalP"/>
    </source>
</evidence>
<accession>A0A1A8X7N2</accession>
<sequence length="219" mass="25085">MIQANKFFFFIKFCAFSLLIWTYQNSYKTNTYGTSYIKKIDLSNSLYVRVDRLLNEERGLHSPNESIPLKKMSQKNFKVSSDTSNNNDNYEGRHRKLEGKSSKKEKNVSPSIIKPKKGLDDTYNIKMVKAFDNENKEVNNSKCEFEQKFLRRILVIIPVILLSIAALVLAMLAKDKSVLGDSSATLSFSILVPIFILSVLVTSYKLLKNMYKGNNNKIT</sequence>
<reference evidence="5" key="1">
    <citation type="submission" date="2016-05" db="EMBL/GenBank/DDBJ databases">
        <authorList>
            <person name="Naeem Raeece"/>
        </authorList>
    </citation>
    <scope>NUCLEOTIDE SEQUENCE [LARGE SCALE GENOMIC DNA]</scope>
</reference>
<dbReference type="Proteomes" id="UP000078597">
    <property type="component" value="Unassembled WGS sequence"/>
</dbReference>
<feature type="compositionally biased region" description="Polar residues" evidence="1">
    <location>
        <begin position="76"/>
        <end position="89"/>
    </location>
</feature>
<keyword evidence="3" id="KW-0732">Signal</keyword>
<evidence type="ECO:0000256" key="2">
    <source>
        <dbReference type="SAM" id="Phobius"/>
    </source>
</evidence>
<dbReference type="InterPro" id="IPR022139">
    <property type="entry name" value="Fam-L/Fam-M-like_plasmodium"/>
</dbReference>
<keyword evidence="2" id="KW-0472">Membrane</keyword>
<feature type="signal peptide" evidence="3">
    <location>
        <begin position="1"/>
        <end position="26"/>
    </location>
</feature>
<feature type="transmembrane region" description="Helical" evidence="2">
    <location>
        <begin position="153"/>
        <end position="173"/>
    </location>
</feature>
<name>A0A1A8X7N2_PLAMA</name>
<feature type="region of interest" description="Disordered" evidence="1">
    <location>
        <begin position="76"/>
        <end position="108"/>
    </location>
</feature>
<protein>
    <recommendedName>
        <fullName evidence="6">Fam-h protein</fullName>
    </recommendedName>
</protein>
<evidence type="ECO:0000313" key="4">
    <source>
        <dbReference type="EMBL" id="SBS99784.1"/>
    </source>
</evidence>
<dbReference type="AlphaFoldDB" id="A0A1A8X7N2"/>
<dbReference type="EMBL" id="FLQW01006005">
    <property type="protein sequence ID" value="SBS99784.1"/>
    <property type="molecule type" value="Genomic_DNA"/>
</dbReference>
<feature type="chain" id="PRO_5008381309" description="Fam-h protein" evidence="3">
    <location>
        <begin position="27"/>
        <end position="219"/>
    </location>
</feature>
<gene>
    <name evidence="4" type="ORF">PMALA_072400</name>
</gene>
<feature type="transmembrane region" description="Helical" evidence="2">
    <location>
        <begin position="185"/>
        <end position="207"/>
    </location>
</feature>
<keyword evidence="2" id="KW-0812">Transmembrane</keyword>
<organism evidence="4 5">
    <name type="scientific">Plasmodium malariae</name>
    <dbReference type="NCBI Taxonomy" id="5858"/>
    <lineage>
        <taxon>Eukaryota</taxon>
        <taxon>Sar</taxon>
        <taxon>Alveolata</taxon>
        <taxon>Apicomplexa</taxon>
        <taxon>Aconoidasida</taxon>
        <taxon>Haemosporida</taxon>
        <taxon>Plasmodiidae</taxon>
        <taxon>Plasmodium</taxon>
        <taxon>Plasmodium (Plasmodium)</taxon>
    </lineage>
</organism>
<dbReference type="VEuPathDB" id="PlasmoDB:PmUG01_00025400"/>